<evidence type="ECO:0000313" key="3">
    <source>
        <dbReference type="Proteomes" id="UP000031937"/>
    </source>
</evidence>
<sequence length="313" mass="36337">MALAMIIKNLKYGIYRFLEDAMGKGDYWHVRLKSIEDMSKSTHIYFLDMTLKSYYPGEMENGIPVFYYNGNVKVLFYTTVINYGLGLLNRYQSDNSIKDEIINIANWLIKSQQEDGSWRYDFISDSHPLSNGKASGMTQGLAISFLLRCIHCGLLEKSSVFTNVQNAVKFMLSDRIVSEHDGNKLIEEYYVPSTSVLNGSIFGLFGLYDYCVEINDLKLFDEYVESLVNLLPKYNLGWWSYYDLSGSISSRFYHQLHIDMMDVLGHLTGHLIFKKYADAWRVGLKFSLIFILMKSMQKLWNIKKIDRNETNKE</sequence>
<dbReference type="PANTHER" id="PTHR13174:SF3">
    <property type="entry name" value="D-GLUCURONYL C5-EPIMERASE"/>
    <property type="match status" value="1"/>
</dbReference>
<dbReference type="InterPro" id="IPR039721">
    <property type="entry name" value="C5-epimerase"/>
</dbReference>
<dbReference type="Proteomes" id="UP000031937">
    <property type="component" value="Unassembled WGS sequence"/>
</dbReference>
<organism evidence="2 3">
    <name type="scientific">Sanguibacteroides justesenii</name>
    <dbReference type="NCBI Taxonomy" id="1547597"/>
    <lineage>
        <taxon>Bacteria</taxon>
        <taxon>Pseudomonadati</taxon>
        <taxon>Bacteroidota</taxon>
        <taxon>Bacteroidia</taxon>
        <taxon>Bacteroidales</taxon>
        <taxon>Porphyromonadaceae</taxon>
        <taxon>Sanguibacteroides</taxon>
    </lineage>
</organism>
<comment type="caution">
    <text evidence="2">The sequence shown here is derived from an EMBL/GenBank/DDBJ whole genome shotgun (WGS) entry which is preliminary data.</text>
</comment>
<dbReference type="InterPro" id="IPR010598">
    <property type="entry name" value="C5-epim_C"/>
</dbReference>
<evidence type="ECO:0000313" key="2">
    <source>
        <dbReference type="EMBL" id="KIO46919.1"/>
    </source>
</evidence>
<dbReference type="EMBL" id="JPIT01000008">
    <property type="protein sequence ID" value="KIO46919.1"/>
    <property type="molecule type" value="Genomic_DNA"/>
</dbReference>
<proteinExistence type="predicted"/>
<dbReference type="SUPFAM" id="SSF48239">
    <property type="entry name" value="Terpenoid cyclases/Protein prenyltransferases"/>
    <property type="match status" value="1"/>
</dbReference>
<dbReference type="RefSeq" id="WP_041502335.1">
    <property type="nucleotide sequence ID" value="NZ_JPIT01000008.1"/>
</dbReference>
<dbReference type="AlphaFoldDB" id="A0AB34R4U6"/>
<gene>
    <name evidence="2" type="ORF">IE90_02560</name>
</gene>
<reference evidence="2 3" key="1">
    <citation type="submission" date="2014-07" db="EMBL/GenBank/DDBJ databases">
        <title>Porphyromonadaceae bacterium OUH 334697 = ATCC BAA-2682 = DSM 28341 draft genome.</title>
        <authorList>
            <person name="Sydenham T.V."/>
            <person name="Hasman H."/>
            <person name="Justesen U.S."/>
        </authorList>
    </citation>
    <scope>NUCLEOTIDE SEQUENCE [LARGE SCALE GENOMIC DNA]</scope>
    <source>
        <strain evidence="2 3">OUH 334697</strain>
    </source>
</reference>
<name>A0AB34R4U6_9PORP</name>
<dbReference type="InterPro" id="IPR008930">
    <property type="entry name" value="Terpenoid_cyclase/PrenylTrfase"/>
</dbReference>
<dbReference type="Pfam" id="PF06662">
    <property type="entry name" value="C5-epim_C"/>
    <property type="match status" value="1"/>
</dbReference>
<accession>A0AB34R4U6</accession>
<dbReference type="GO" id="GO:0015012">
    <property type="term" value="P:heparan sulfate proteoglycan biosynthetic process"/>
    <property type="evidence" value="ECO:0007669"/>
    <property type="project" value="InterPro"/>
</dbReference>
<feature type="domain" description="D-glucuronyl C5-epimerase C-terminal" evidence="1">
    <location>
        <begin position="114"/>
        <end position="281"/>
    </location>
</feature>
<evidence type="ECO:0000259" key="1">
    <source>
        <dbReference type="Pfam" id="PF06662"/>
    </source>
</evidence>
<dbReference type="Gene3D" id="1.50.10.20">
    <property type="match status" value="1"/>
</dbReference>
<protein>
    <recommendedName>
        <fullName evidence="1">D-glucuronyl C5-epimerase C-terminal domain-containing protein</fullName>
    </recommendedName>
</protein>
<dbReference type="PANTHER" id="PTHR13174">
    <property type="entry name" value="D-GLUCURONYL C5-EPIMERASE"/>
    <property type="match status" value="1"/>
</dbReference>
<dbReference type="GO" id="GO:0047464">
    <property type="term" value="F:heparosan-N-sulfate-glucuronate 5-epimerase activity"/>
    <property type="evidence" value="ECO:0007669"/>
    <property type="project" value="InterPro"/>
</dbReference>